<dbReference type="EMBL" id="CM023475">
    <property type="protein sequence ID" value="KAH7945697.1"/>
    <property type="molecule type" value="Genomic_DNA"/>
</dbReference>
<keyword evidence="2" id="KW-1185">Reference proteome</keyword>
<organism evidence="1 2">
    <name type="scientific">Dermacentor silvarum</name>
    <name type="common">Tick</name>
    <dbReference type="NCBI Taxonomy" id="543639"/>
    <lineage>
        <taxon>Eukaryota</taxon>
        <taxon>Metazoa</taxon>
        <taxon>Ecdysozoa</taxon>
        <taxon>Arthropoda</taxon>
        <taxon>Chelicerata</taxon>
        <taxon>Arachnida</taxon>
        <taxon>Acari</taxon>
        <taxon>Parasitiformes</taxon>
        <taxon>Ixodida</taxon>
        <taxon>Ixodoidea</taxon>
        <taxon>Ixodidae</taxon>
        <taxon>Rhipicephalinae</taxon>
        <taxon>Dermacentor</taxon>
    </lineage>
</organism>
<reference evidence="1" key="1">
    <citation type="submission" date="2020-05" db="EMBL/GenBank/DDBJ databases">
        <title>Large-scale comparative analyses of tick genomes elucidate their genetic diversity and vector capacities.</title>
        <authorList>
            <person name="Jia N."/>
            <person name="Wang J."/>
            <person name="Shi W."/>
            <person name="Du L."/>
            <person name="Sun Y."/>
            <person name="Zhan W."/>
            <person name="Jiang J."/>
            <person name="Wang Q."/>
            <person name="Zhang B."/>
            <person name="Ji P."/>
            <person name="Sakyi L.B."/>
            <person name="Cui X."/>
            <person name="Yuan T."/>
            <person name="Jiang B."/>
            <person name="Yang W."/>
            <person name="Lam T.T.-Y."/>
            <person name="Chang Q."/>
            <person name="Ding S."/>
            <person name="Wang X."/>
            <person name="Zhu J."/>
            <person name="Ruan X."/>
            <person name="Zhao L."/>
            <person name="Wei J."/>
            <person name="Que T."/>
            <person name="Du C."/>
            <person name="Cheng J."/>
            <person name="Dai P."/>
            <person name="Han X."/>
            <person name="Huang E."/>
            <person name="Gao Y."/>
            <person name="Liu J."/>
            <person name="Shao H."/>
            <person name="Ye R."/>
            <person name="Li L."/>
            <person name="Wei W."/>
            <person name="Wang X."/>
            <person name="Wang C."/>
            <person name="Yang T."/>
            <person name="Huo Q."/>
            <person name="Li W."/>
            <person name="Guo W."/>
            <person name="Chen H."/>
            <person name="Zhou L."/>
            <person name="Ni X."/>
            <person name="Tian J."/>
            <person name="Zhou Y."/>
            <person name="Sheng Y."/>
            <person name="Liu T."/>
            <person name="Pan Y."/>
            <person name="Xia L."/>
            <person name="Li J."/>
            <person name="Zhao F."/>
            <person name="Cao W."/>
        </authorList>
    </citation>
    <scope>NUCLEOTIDE SEQUENCE</scope>
    <source>
        <strain evidence="1">Dsil-2018</strain>
    </source>
</reference>
<evidence type="ECO:0000313" key="2">
    <source>
        <dbReference type="Proteomes" id="UP000821865"/>
    </source>
</evidence>
<comment type="caution">
    <text evidence="1">The sequence shown here is derived from an EMBL/GenBank/DDBJ whole genome shotgun (WGS) entry which is preliminary data.</text>
</comment>
<sequence length="525" mass="58089">MAVPSSTSSPSSQFELIQWNCRGFGNRQKRSHLLLFLQSRGSLPAVLALQEAGLNPSLSSYCSYSGGPTTSILVHKSYTAVQVDLDLTLQHDYSMVTVLPSRRRDPPIHVLNVYCPPHLPRVTFSELFYRALNTAARDPLVIVGDFNAPSLHWGYHYEKARARIVRKTWGTARLTDWPAFRTQSFLPLSSPDGYRKLKARIAALTEEAAAYAAHLSDTNWVETCTKAASQMGSRGTWRLFRSLLDPSSTRGETQRQLRRALHGFPGTSAQLADKLRDRYLCRTVDLQRLQQAASIVDTYATSCGLECAPQKSALLSLSSLPPPRLSLPTGPIPVVTVLRVLGLFISSSLNPGSTLTRLRRMGEQVSRMIRRVSTKRGGLRGRDALRLAQAFVISRIITQPPTSVSVATTRPSWMPSSGLCISVLWTSRCPLPTVVLRLWVCTTPTRSFGRLTSLTNLVACLRRLLGAVCLRALLFNLFFLRRPPIGFPTLGARNSGLPLSLVTWILSPTLVVGPLVFYTFFDNAV</sequence>
<proteinExistence type="predicted"/>
<evidence type="ECO:0000313" key="1">
    <source>
        <dbReference type="EMBL" id="KAH7945697.1"/>
    </source>
</evidence>
<gene>
    <name evidence="1" type="ORF">HPB49_014323</name>
</gene>
<protein>
    <submittedName>
        <fullName evidence="1">Uncharacterized protein</fullName>
    </submittedName>
</protein>
<accession>A0ACB8CLB2</accession>
<name>A0ACB8CLB2_DERSI</name>
<dbReference type="Proteomes" id="UP000821865">
    <property type="component" value="Chromosome 6"/>
</dbReference>